<dbReference type="CDD" id="cd03257">
    <property type="entry name" value="ABC_NikE_OppD_transporters"/>
    <property type="match status" value="1"/>
</dbReference>
<keyword evidence="4 7" id="KW-0067">ATP-binding</keyword>
<dbReference type="AlphaFoldDB" id="A0A5C4JFD1"/>
<dbReference type="SUPFAM" id="SSF52540">
    <property type="entry name" value="P-loop containing nucleoside triphosphate hydrolases"/>
    <property type="match status" value="1"/>
</dbReference>
<keyword evidence="8" id="KW-1185">Reference proteome</keyword>
<accession>A0A5C4JFD1</accession>
<dbReference type="PROSITE" id="PS00211">
    <property type="entry name" value="ABC_TRANSPORTER_1"/>
    <property type="match status" value="1"/>
</dbReference>
<dbReference type="NCBIfam" id="TIGR01727">
    <property type="entry name" value="oligo_HPY"/>
    <property type="match status" value="1"/>
</dbReference>
<comment type="similarity">
    <text evidence="1">Belongs to the ABC transporter superfamily.</text>
</comment>
<evidence type="ECO:0000259" key="6">
    <source>
        <dbReference type="PROSITE" id="PS50893"/>
    </source>
</evidence>
<dbReference type="SMART" id="SM00382">
    <property type="entry name" value="AAA"/>
    <property type="match status" value="1"/>
</dbReference>
<dbReference type="PANTHER" id="PTHR43776">
    <property type="entry name" value="TRANSPORT ATP-BINDING PROTEIN"/>
    <property type="match status" value="1"/>
</dbReference>
<name>A0A5C4JFD1_9ACTN</name>
<dbReference type="PROSITE" id="PS50893">
    <property type="entry name" value="ABC_TRANSPORTER_2"/>
    <property type="match status" value="1"/>
</dbReference>
<dbReference type="Proteomes" id="UP000309174">
    <property type="component" value="Unassembled WGS sequence"/>
</dbReference>
<dbReference type="InterPro" id="IPR003593">
    <property type="entry name" value="AAA+_ATPase"/>
</dbReference>
<dbReference type="GO" id="GO:0005524">
    <property type="term" value="F:ATP binding"/>
    <property type="evidence" value="ECO:0007669"/>
    <property type="project" value="UniProtKB-KW"/>
</dbReference>
<dbReference type="FunFam" id="3.40.50.300:FF:000016">
    <property type="entry name" value="Oligopeptide ABC transporter ATP-binding component"/>
    <property type="match status" value="1"/>
</dbReference>
<comment type="caution">
    <text evidence="7">The sequence shown here is derived from an EMBL/GenBank/DDBJ whole genome shotgun (WGS) entry which is preliminary data.</text>
</comment>
<dbReference type="GO" id="GO:0015833">
    <property type="term" value="P:peptide transport"/>
    <property type="evidence" value="ECO:0007669"/>
    <property type="project" value="InterPro"/>
</dbReference>
<dbReference type="GO" id="GO:0016887">
    <property type="term" value="F:ATP hydrolysis activity"/>
    <property type="evidence" value="ECO:0007669"/>
    <property type="project" value="InterPro"/>
</dbReference>
<evidence type="ECO:0000256" key="3">
    <source>
        <dbReference type="ARBA" id="ARBA00022741"/>
    </source>
</evidence>
<evidence type="ECO:0000256" key="2">
    <source>
        <dbReference type="ARBA" id="ARBA00022448"/>
    </source>
</evidence>
<organism evidence="7 8">
    <name type="scientific">Actinomadura soli</name>
    <dbReference type="NCBI Taxonomy" id="2508997"/>
    <lineage>
        <taxon>Bacteria</taxon>
        <taxon>Bacillati</taxon>
        <taxon>Actinomycetota</taxon>
        <taxon>Actinomycetes</taxon>
        <taxon>Streptosporangiales</taxon>
        <taxon>Thermomonosporaceae</taxon>
        <taxon>Actinomadura</taxon>
    </lineage>
</organism>
<keyword evidence="3" id="KW-0547">Nucleotide-binding</keyword>
<dbReference type="InterPro" id="IPR050319">
    <property type="entry name" value="ABC_transp_ATP-bind"/>
</dbReference>
<evidence type="ECO:0000256" key="1">
    <source>
        <dbReference type="ARBA" id="ARBA00005417"/>
    </source>
</evidence>
<evidence type="ECO:0000256" key="4">
    <source>
        <dbReference type="ARBA" id="ARBA00022840"/>
    </source>
</evidence>
<dbReference type="PANTHER" id="PTHR43776:SF7">
    <property type="entry name" value="D,D-DIPEPTIDE TRANSPORT ATP-BINDING PROTEIN DDPF-RELATED"/>
    <property type="match status" value="1"/>
</dbReference>
<evidence type="ECO:0000313" key="8">
    <source>
        <dbReference type="Proteomes" id="UP000309174"/>
    </source>
</evidence>
<dbReference type="Pfam" id="PF00005">
    <property type="entry name" value="ABC_tran"/>
    <property type="match status" value="1"/>
</dbReference>
<feature type="region of interest" description="Disordered" evidence="5">
    <location>
        <begin position="1"/>
        <end position="44"/>
    </location>
</feature>
<evidence type="ECO:0000313" key="7">
    <source>
        <dbReference type="EMBL" id="TMR03673.1"/>
    </source>
</evidence>
<protein>
    <submittedName>
        <fullName evidence="7">ABC transporter ATP-binding protein</fullName>
    </submittedName>
</protein>
<dbReference type="GO" id="GO:0055085">
    <property type="term" value="P:transmembrane transport"/>
    <property type="evidence" value="ECO:0007669"/>
    <property type="project" value="UniProtKB-ARBA"/>
</dbReference>
<dbReference type="InterPro" id="IPR017871">
    <property type="entry name" value="ABC_transporter-like_CS"/>
</dbReference>
<reference evidence="7 8" key="1">
    <citation type="submission" date="2019-05" db="EMBL/GenBank/DDBJ databases">
        <title>Draft genome sequence of Actinomadura sp. 14C53.</title>
        <authorList>
            <person name="Saricaoglu S."/>
            <person name="Isik K."/>
        </authorList>
    </citation>
    <scope>NUCLEOTIDE SEQUENCE [LARGE SCALE GENOMIC DNA]</scope>
    <source>
        <strain evidence="7 8">14C53</strain>
    </source>
</reference>
<dbReference type="InterPro" id="IPR027417">
    <property type="entry name" value="P-loop_NTPase"/>
</dbReference>
<proteinExistence type="inferred from homology"/>
<keyword evidence="2" id="KW-0813">Transport</keyword>
<evidence type="ECO:0000256" key="5">
    <source>
        <dbReference type="SAM" id="MobiDB-lite"/>
    </source>
</evidence>
<dbReference type="EMBL" id="VCKW01000038">
    <property type="protein sequence ID" value="TMR03673.1"/>
    <property type="molecule type" value="Genomic_DNA"/>
</dbReference>
<feature type="domain" description="ABC transporter" evidence="6">
    <location>
        <begin position="49"/>
        <end position="295"/>
    </location>
</feature>
<dbReference type="InterPro" id="IPR013563">
    <property type="entry name" value="Oligopep_ABC_C"/>
</dbReference>
<sequence length="381" mass="40676">MSIKKVGPSEPGPEPGPVADSGPASKAESGPASKAEPGPTAGTGSLVDVRDVSVVFRKRRTLAAARQVRAVNDVTFHIAEGETFGLVGESGSGKSTTGRALLKLVPTVSGSIKVAGHDVTALHGGALRRARRSMQMVFQDPYSSLDPSATVAASIAEPLIVHERLSARAARTRVHELIEMVGLRASYADRYPYEFSGGQRQRLAIARAIALNPRFVVCDEAVSALDVSTQNQVINLLERLRSEFKLTYLFIAHDLAIVRHISHRVGVMYLGRIVETGPAERVYSAPAHPYTQALLSAIPDPRRESERIVLEGDLPDPAKPPVGCPFQTRCRFVMDVCRQQVPEHTAVEGGGEVACHLQTSGPTLAGSPLNDLAPTRVAAAP</sequence>
<dbReference type="Gene3D" id="3.40.50.300">
    <property type="entry name" value="P-loop containing nucleotide triphosphate hydrolases"/>
    <property type="match status" value="1"/>
</dbReference>
<dbReference type="RefSeq" id="WP_138644809.1">
    <property type="nucleotide sequence ID" value="NZ_VCKW01000038.1"/>
</dbReference>
<gene>
    <name evidence="7" type="ORF">ETD83_10100</name>
</gene>
<dbReference type="InterPro" id="IPR003439">
    <property type="entry name" value="ABC_transporter-like_ATP-bd"/>
</dbReference>
<dbReference type="Pfam" id="PF08352">
    <property type="entry name" value="oligo_HPY"/>
    <property type="match status" value="1"/>
</dbReference>
<dbReference type="OrthoDB" id="2986442at2"/>